<sequence length="332" mass="39445">MSTFQEKKKKLKHLIENQIIPLIGKKCILLDAPYHINTGDLLIWLGTIHLLKEHNINLLYTRSADTFHFENIPNDVTILLQGGGNFGDLWRYFQEFKLKVVKQYPHNRIIFLPQTIYYSDSQVLNEDLNIISTHNDIHLCARDRKSYDILSQYLKQNIYLLPDMAFCISETFINKKKRKQSKTINKDLFISRADKEAKKLPKIEFTRPTDIHDWPSMEKMPRNYKCLNTIRFFNAKYNHLMNRLGIIGKYCKYKTTWTEDFFMRYVCLPSIINDAIQFVNSYNYIYTTRLHIAILATLLEKPCTFIDNNYGKNSGFYQTWLNDIDDIIFIYE</sequence>
<feature type="domain" description="Polysaccharide pyruvyl transferase" evidence="1">
    <location>
        <begin position="37"/>
        <end position="309"/>
    </location>
</feature>
<name>A0A3E4W8F9_9BACT</name>
<dbReference type="Pfam" id="PF04230">
    <property type="entry name" value="PS_pyruv_trans"/>
    <property type="match status" value="1"/>
</dbReference>
<evidence type="ECO:0000259" key="1">
    <source>
        <dbReference type="Pfam" id="PF04230"/>
    </source>
</evidence>
<dbReference type="EMBL" id="QSTF01000028">
    <property type="protein sequence ID" value="RGM38508.1"/>
    <property type="molecule type" value="Genomic_DNA"/>
</dbReference>
<accession>A0A3E4W8F9</accession>
<dbReference type="GO" id="GO:0016740">
    <property type="term" value="F:transferase activity"/>
    <property type="evidence" value="ECO:0007669"/>
    <property type="project" value="UniProtKB-KW"/>
</dbReference>
<keyword evidence="2" id="KW-0808">Transferase</keyword>
<gene>
    <name evidence="2" type="ORF">DXC17_10750</name>
</gene>
<proteinExistence type="predicted"/>
<reference evidence="2 3" key="1">
    <citation type="submission" date="2018-08" db="EMBL/GenBank/DDBJ databases">
        <title>A genome reference for cultivated species of the human gut microbiota.</title>
        <authorList>
            <person name="Zou Y."/>
            <person name="Xue W."/>
            <person name="Luo G."/>
        </authorList>
    </citation>
    <scope>NUCLEOTIDE SEQUENCE [LARGE SCALE GENOMIC DNA]</scope>
    <source>
        <strain evidence="2 3">OM08-14</strain>
    </source>
</reference>
<dbReference type="Proteomes" id="UP000260780">
    <property type="component" value="Unassembled WGS sequence"/>
</dbReference>
<comment type="caution">
    <text evidence="2">The sequence shown here is derived from an EMBL/GenBank/DDBJ whole genome shotgun (WGS) entry which is preliminary data.</text>
</comment>
<organism evidence="2 3">
    <name type="scientific">Phocaeicola plebeius</name>
    <dbReference type="NCBI Taxonomy" id="310297"/>
    <lineage>
        <taxon>Bacteria</taxon>
        <taxon>Pseudomonadati</taxon>
        <taxon>Bacteroidota</taxon>
        <taxon>Bacteroidia</taxon>
        <taxon>Bacteroidales</taxon>
        <taxon>Bacteroidaceae</taxon>
        <taxon>Phocaeicola</taxon>
    </lineage>
</organism>
<evidence type="ECO:0000313" key="3">
    <source>
        <dbReference type="Proteomes" id="UP000260780"/>
    </source>
</evidence>
<evidence type="ECO:0000313" key="2">
    <source>
        <dbReference type="EMBL" id="RGM38508.1"/>
    </source>
</evidence>
<dbReference type="RefSeq" id="WP_117748102.1">
    <property type="nucleotide sequence ID" value="NZ_JBGKGL010000001.1"/>
</dbReference>
<dbReference type="AlphaFoldDB" id="A0A3E4W8F9"/>
<dbReference type="InterPro" id="IPR007345">
    <property type="entry name" value="Polysacch_pyruvyl_Trfase"/>
</dbReference>
<protein>
    <submittedName>
        <fullName evidence="2">Polysaccharide pyruvyl transferase YvfF</fullName>
    </submittedName>
</protein>